<dbReference type="EMBL" id="LAZR01004497">
    <property type="protein sequence ID" value="KKN08084.1"/>
    <property type="molecule type" value="Genomic_DNA"/>
</dbReference>
<dbReference type="InterPro" id="IPR003607">
    <property type="entry name" value="HD/PDEase_dom"/>
</dbReference>
<evidence type="ECO:0000259" key="1">
    <source>
        <dbReference type="PROSITE" id="PS51832"/>
    </source>
</evidence>
<accession>A0A0F9MQW1</accession>
<dbReference type="InterPro" id="IPR037522">
    <property type="entry name" value="HD_GYP_dom"/>
</dbReference>
<comment type="caution">
    <text evidence="2">The sequence shown here is derived from an EMBL/GenBank/DDBJ whole genome shotgun (WGS) entry which is preliminary data.</text>
</comment>
<dbReference type="PANTHER" id="PTHR43155">
    <property type="entry name" value="CYCLIC DI-GMP PHOSPHODIESTERASE PA4108-RELATED"/>
    <property type="match status" value="1"/>
</dbReference>
<dbReference type="Pfam" id="PF13487">
    <property type="entry name" value="HD_5"/>
    <property type="match status" value="1"/>
</dbReference>
<protein>
    <recommendedName>
        <fullName evidence="1">HD-GYP domain-containing protein</fullName>
    </recommendedName>
</protein>
<dbReference type="CDD" id="cd00077">
    <property type="entry name" value="HDc"/>
    <property type="match status" value="1"/>
</dbReference>
<dbReference type="SUPFAM" id="SSF109604">
    <property type="entry name" value="HD-domain/PDEase-like"/>
    <property type="match status" value="1"/>
</dbReference>
<dbReference type="Gene3D" id="1.10.3210.10">
    <property type="entry name" value="Hypothetical protein af1432"/>
    <property type="match status" value="1"/>
</dbReference>
<dbReference type="SMART" id="SM00471">
    <property type="entry name" value="HDc"/>
    <property type="match status" value="1"/>
</dbReference>
<dbReference type="PANTHER" id="PTHR43155:SF2">
    <property type="entry name" value="CYCLIC DI-GMP PHOSPHODIESTERASE PA4108"/>
    <property type="match status" value="1"/>
</dbReference>
<dbReference type="PROSITE" id="PS51832">
    <property type="entry name" value="HD_GYP"/>
    <property type="match status" value="1"/>
</dbReference>
<feature type="domain" description="HD-GYP" evidence="1">
    <location>
        <begin position="90"/>
        <end position="287"/>
    </location>
</feature>
<organism evidence="2">
    <name type="scientific">marine sediment metagenome</name>
    <dbReference type="NCBI Taxonomy" id="412755"/>
    <lineage>
        <taxon>unclassified sequences</taxon>
        <taxon>metagenomes</taxon>
        <taxon>ecological metagenomes</taxon>
    </lineage>
</organism>
<reference evidence="2" key="1">
    <citation type="journal article" date="2015" name="Nature">
        <title>Complex archaea that bridge the gap between prokaryotes and eukaryotes.</title>
        <authorList>
            <person name="Spang A."/>
            <person name="Saw J.H."/>
            <person name="Jorgensen S.L."/>
            <person name="Zaremba-Niedzwiedzka K."/>
            <person name="Martijn J."/>
            <person name="Lind A.E."/>
            <person name="van Eijk R."/>
            <person name="Schleper C."/>
            <person name="Guy L."/>
            <person name="Ettema T.J."/>
        </authorList>
    </citation>
    <scope>NUCLEOTIDE SEQUENCE</scope>
</reference>
<sequence>MNPMSKKFISFKLDYPVYTLDKRLFLPAGKELTSEALDELIATNMDTSYQTLPFLEYGTVYDDILRLLQDPPYHAIFDEPKRKIALNLMKKINFIPPILESLEYFKENDFYTYRHTLMVFAISTIMARDLLEKSEDWIMEAMAGTIHDYGKICIPLQILNKSDSLTRTDRSILEHHALAGFVVLSYLLKDHRSFAARVAKEHHERRDGSGYPLAISLRDKMVEIIAVCDVYDALLSPRPYRPIAYDNRTALEEIIEMAQGGKLSWDVVQTLVSHSRKDRPHFRECKLSTEKRGKPPAENLYGIIVEKEG</sequence>
<dbReference type="AlphaFoldDB" id="A0A0F9MQW1"/>
<name>A0A0F9MQW1_9ZZZZ</name>
<gene>
    <name evidence="2" type="ORF">LCGC14_1060410</name>
</gene>
<evidence type="ECO:0000313" key="2">
    <source>
        <dbReference type="EMBL" id="KKN08084.1"/>
    </source>
</evidence>
<proteinExistence type="predicted"/>